<dbReference type="WBParaSite" id="JU765_v2.g12311.t1">
    <property type="protein sequence ID" value="JU765_v2.g12311.t1"/>
    <property type="gene ID" value="JU765_v2.g12311"/>
</dbReference>
<evidence type="ECO:0000313" key="1">
    <source>
        <dbReference type="Proteomes" id="UP000887576"/>
    </source>
</evidence>
<name>A0AC34Q2S9_9BILA</name>
<evidence type="ECO:0000313" key="2">
    <source>
        <dbReference type="WBParaSite" id="JU765_v2.g12311.t1"/>
    </source>
</evidence>
<reference evidence="2" key="1">
    <citation type="submission" date="2022-11" db="UniProtKB">
        <authorList>
            <consortium name="WormBaseParasite"/>
        </authorList>
    </citation>
    <scope>IDENTIFICATION</scope>
</reference>
<protein>
    <submittedName>
        <fullName evidence="2">Uncharacterized protein</fullName>
    </submittedName>
</protein>
<sequence>MMIRVAIICILLASVFAEENSTSGGAKDVGKGYGNGYGDHDGGYGGGHHGYGYGPHHGYGHGGHYGHHGPPRHRSFDTVSGNYCSVHGSFALALSRDGGNDGYGNNDGGYGNRDGGYGNRDGGYGHDHDRSRYFTRQFCRYSAAHSHKACSFCCRVAARVINTSPDDITSAIFSFDPVNPTGSGAGADDNYGDGSYRQKRESEGGRIRQCVCCAPKRPN</sequence>
<accession>A0AC34Q2S9</accession>
<proteinExistence type="predicted"/>
<dbReference type="Proteomes" id="UP000887576">
    <property type="component" value="Unplaced"/>
</dbReference>
<organism evidence="1 2">
    <name type="scientific">Panagrolaimus sp. JU765</name>
    <dbReference type="NCBI Taxonomy" id="591449"/>
    <lineage>
        <taxon>Eukaryota</taxon>
        <taxon>Metazoa</taxon>
        <taxon>Ecdysozoa</taxon>
        <taxon>Nematoda</taxon>
        <taxon>Chromadorea</taxon>
        <taxon>Rhabditida</taxon>
        <taxon>Tylenchina</taxon>
        <taxon>Panagrolaimomorpha</taxon>
        <taxon>Panagrolaimoidea</taxon>
        <taxon>Panagrolaimidae</taxon>
        <taxon>Panagrolaimus</taxon>
    </lineage>
</organism>